<organism evidence="1 2">
    <name type="scientific">Cichorium intybus</name>
    <name type="common">Chicory</name>
    <dbReference type="NCBI Taxonomy" id="13427"/>
    <lineage>
        <taxon>Eukaryota</taxon>
        <taxon>Viridiplantae</taxon>
        <taxon>Streptophyta</taxon>
        <taxon>Embryophyta</taxon>
        <taxon>Tracheophyta</taxon>
        <taxon>Spermatophyta</taxon>
        <taxon>Magnoliopsida</taxon>
        <taxon>eudicotyledons</taxon>
        <taxon>Gunneridae</taxon>
        <taxon>Pentapetalae</taxon>
        <taxon>asterids</taxon>
        <taxon>campanulids</taxon>
        <taxon>Asterales</taxon>
        <taxon>Asteraceae</taxon>
        <taxon>Cichorioideae</taxon>
        <taxon>Cichorieae</taxon>
        <taxon>Cichoriinae</taxon>
        <taxon>Cichorium</taxon>
    </lineage>
</organism>
<evidence type="ECO:0000313" key="2">
    <source>
        <dbReference type="Proteomes" id="UP001055811"/>
    </source>
</evidence>
<gene>
    <name evidence="1" type="ORF">L2E82_44822</name>
</gene>
<dbReference type="Proteomes" id="UP001055811">
    <property type="component" value="Linkage Group LG08"/>
</dbReference>
<protein>
    <submittedName>
        <fullName evidence="1">Uncharacterized protein</fullName>
    </submittedName>
</protein>
<comment type="caution">
    <text evidence="1">The sequence shown here is derived from an EMBL/GenBank/DDBJ whole genome shotgun (WGS) entry which is preliminary data.</text>
</comment>
<dbReference type="EMBL" id="CM042016">
    <property type="protein sequence ID" value="KAI3700201.1"/>
    <property type="molecule type" value="Genomic_DNA"/>
</dbReference>
<reference evidence="1 2" key="2">
    <citation type="journal article" date="2022" name="Mol. Ecol. Resour.">
        <title>The genomes of chicory, endive, great burdock and yacon provide insights into Asteraceae paleo-polyploidization history and plant inulin production.</title>
        <authorList>
            <person name="Fan W."/>
            <person name="Wang S."/>
            <person name="Wang H."/>
            <person name="Wang A."/>
            <person name="Jiang F."/>
            <person name="Liu H."/>
            <person name="Zhao H."/>
            <person name="Xu D."/>
            <person name="Zhang Y."/>
        </authorList>
    </citation>
    <scope>NUCLEOTIDE SEQUENCE [LARGE SCALE GENOMIC DNA]</scope>
    <source>
        <strain evidence="2">cv. Punajuju</strain>
        <tissue evidence="1">Leaves</tissue>
    </source>
</reference>
<reference evidence="2" key="1">
    <citation type="journal article" date="2022" name="Mol. Ecol. Resour.">
        <title>The genomes of chicory, endive, great burdock and yacon provide insights into Asteraceae palaeo-polyploidization history and plant inulin production.</title>
        <authorList>
            <person name="Fan W."/>
            <person name="Wang S."/>
            <person name="Wang H."/>
            <person name="Wang A."/>
            <person name="Jiang F."/>
            <person name="Liu H."/>
            <person name="Zhao H."/>
            <person name="Xu D."/>
            <person name="Zhang Y."/>
        </authorList>
    </citation>
    <scope>NUCLEOTIDE SEQUENCE [LARGE SCALE GENOMIC DNA]</scope>
    <source>
        <strain evidence="2">cv. Punajuju</strain>
    </source>
</reference>
<evidence type="ECO:0000313" key="1">
    <source>
        <dbReference type="EMBL" id="KAI3700201.1"/>
    </source>
</evidence>
<accession>A0ACB8ZRU8</accession>
<proteinExistence type="predicted"/>
<name>A0ACB8ZRU8_CICIN</name>
<keyword evidence="2" id="KW-1185">Reference proteome</keyword>
<sequence>MTRNINIEGRIELGGSKLPPSTREKSSGDGNRATAGEPASHSTQENRAAGWHFACRGIEEQPDAQGLIWEYACCGLIWEYACCGLLLSASREMIGQIPLYKMAFRRNHHFLQFLDDLESLVKLMANQDDVVYAELLLEFLSTVRYAPASAEARSRLVRFRLGGSLGSAVFGSLGDGQQPAWDANAVIWAKLSNVFFEVGSDRESQLQEGGEKVSGEDMTYMWVLLDTTRFLHLPYALAISLSTRAVGASASSPLTGGHYITHLARSYRLLTAATMDSLTAIPPIRTSVRALENMHLIHQPQPRRYMRVATEAPRAPRPAYKEELPRRRQRVVPPVPPTHPHQEEMTAL</sequence>